<dbReference type="EMBL" id="JAAABI010000002">
    <property type="protein sequence ID" value="NAY91636.1"/>
    <property type="molecule type" value="Genomic_DNA"/>
</dbReference>
<keyword evidence="4" id="KW-1185">Reference proteome</keyword>
<keyword evidence="2" id="KW-0808">Transferase</keyword>
<dbReference type="Proteomes" id="UP000667650">
    <property type="component" value="Unassembled WGS sequence"/>
</dbReference>
<dbReference type="InterPro" id="IPR004629">
    <property type="entry name" value="WecG_TagA_CpsF"/>
</dbReference>
<name>A0A964TDS8_9FLAO</name>
<dbReference type="PANTHER" id="PTHR34136:SF1">
    <property type="entry name" value="UDP-N-ACETYL-D-MANNOSAMINURONIC ACID TRANSFERASE"/>
    <property type="match status" value="1"/>
</dbReference>
<gene>
    <name evidence="3" type="ORF">GTQ34_06880</name>
</gene>
<sequence>MDVAKKSINGKTIYAFTSRLQFLEFLDKLDGGMLIALNAEKLNKNESKLDDLINSNIGYPDGIGAVLALRRKGLKAVKIPGAEFWLDIITRYVESKSFYFIGSTTPVIEQTITKLKLEFPNIKINGYRNGFFEEGDETKLIGNLIASRPDIVFVAMGSPRQELLMSELMEEHPALYMGLGGSFDVYVGLKKRAPKLYQKLGLEWFYRLVKEPTRISRQTSLLKFLIKIIFGKI</sequence>
<evidence type="ECO:0000313" key="4">
    <source>
        <dbReference type="Proteomes" id="UP000667650"/>
    </source>
</evidence>
<dbReference type="AlphaFoldDB" id="A0A964TDS8"/>
<accession>A0A964TDS8</accession>
<keyword evidence="1" id="KW-0328">Glycosyltransferase</keyword>
<dbReference type="NCBIfam" id="TIGR00696">
    <property type="entry name" value="wecG_tagA_cpsF"/>
    <property type="match status" value="1"/>
</dbReference>
<dbReference type="Pfam" id="PF03808">
    <property type="entry name" value="Glyco_tran_WecG"/>
    <property type="match status" value="1"/>
</dbReference>
<evidence type="ECO:0000256" key="1">
    <source>
        <dbReference type="ARBA" id="ARBA00022676"/>
    </source>
</evidence>
<organism evidence="3 4">
    <name type="scientific">Flagellimonas ochracea</name>
    <dbReference type="NCBI Taxonomy" id="2696472"/>
    <lineage>
        <taxon>Bacteria</taxon>
        <taxon>Pseudomonadati</taxon>
        <taxon>Bacteroidota</taxon>
        <taxon>Flavobacteriia</taxon>
        <taxon>Flavobacteriales</taxon>
        <taxon>Flavobacteriaceae</taxon>
        <taxon>Flagellimonas</taxon>
    </lineage>
</organism>
<protein>
    <submittedName>
        <fullName evidence="3">WecB/TagA/CpsF family glycosyltransferase</fullName>
    </submittedName>
</protein>
<evidence type="ECO:0000256" key="2">
    <source>
        <dbReference type="ARBA" id="ARBA00022679"/>
    </source>
</evidence>
<evidence type="ECO:0000313" key="3">
    <source>
        <dbReference type="EMBL" id="NAY91636.1"/>
    </source>
</evidence>
<dbReference type="CDD" id="cd06533">
    <property type="entry name" value="Glyco_transf_WecG_TagA"/>
    <property type="match status" value="1"/>
</dbReference>
<dbReference type="PANTHER" id="PTHR34136">
    <property type="match status" value="1"/>
</dbReference>
<reference evidence="3" key="1">
    <citation type="submission" date="2020-01" db="EMBL/GenBank/DDBJ databases">
        <title>Muricauda ochracea sp. nov., isolated from a tidal flat of Garorim bay in Korea.</title>
        <authorList>
            <person name="Kim D."/>
            <person name="Yoo Y."/>
            <person name="Kim J.-J."/>
        </authorList>
    </citation>
    <scope>NUCLEOTIDE SEQUENCE</scope>
    <source>
        <strain evidence="3">JGD-17</strain>
    </source>
</reference>
<proteinExistence type="predicted"/>
<comment type="caution">
    <text evidence="3">The sequence shown here is derived from an EMBL/GenBank/DDBJ whole genome shotgun (WGS) entry which is preliminary data.</text>
</comment>
<dbReference type="GO" id="GO:0016758">
    <property type="term" value="F:hexosyltransferase activity"/>
    <property type="evidence" value="ECO:0007669"/>
    <property type="project" value="TreeGrafter"/>
</dbReference>